<dbReference type="AlphaFoldDB" id="R9PMR9"/>
<accession>R9PMR9</accession>
<dbReference type="InterPro" id="IPR029063">
    <property type="entry name" value="SAM-dependent_MTases_sf"/>
</dbReference>
<organism evidence="2 3">
    <name type="scientific">Agarivorans albus MKT 106</name>
    <dbReference type="NCBI Taxonomy" id="1331007"/>
    <lineage>
        <taxon>Bacteria</taxon>
        <taxon>Pseudomonadati</taxon>
        <taxon>Pseudomonadota</taxon>
        <taxon>Gammaproteobacteria</taxon>
        <taxon>Alteromonadales</taxon>
        <taxon>Alteromonadaceae</taxon>
        <taxon>Agarivorans</taxon>
    </lineage>
</organism>
<dbReference type="STRING" id="1331007.AALB_2762"/>
<dbReference type="PANTHER" id="PTHR43464:SF23">
    <property type="entry name" value="JUVENILE HORMONE ACID O-METHYLTRANSFERASE"/>
    <property type="match status" value="1"/>
</dbReference>
<dbReference type="RefSeq" id="WP_016402449.1">
    <property type="nucleotide sequence ID" value="NZ_BARX01000019.1"/>
</dbReference>
<evidence type="ECO:0000259" key="1">
    <source>
        <dbReference type="Pfam" id="PF13649"/>
    </source>
</evidence>
<dbReference type="PANTHER" id="PTHR43464">
    <property type="entry name" value="METHYLTRANSFERASE"/>
    <property type="match status" value="1"/>
</dbReference>
<dbReference type="EMBL" id="BARX01000019">
    <property type="protein sequence ID" value="GAD02682.1"/>
    <property type="molecule type" value="Genomic_DNA"/>
</dbReference>
<reference evidence="2" key="1">
    <citation type="journal article" date="2013" name="Genome Announc.">
        <title>Draft Genome Sequence of Agarivorans albus Strain MKT 106T, an Agarolytic Marine Bacterium.</title>
        <authorList>
            <person name="Yasuike M."/>
            <person name="Nakamura Y."/>
            <person name="Kai W."/>
            <person name="Fujiwara A."/>
            <person name="Fukui Y."/>
            <person name="Satomi M."/>
            <person name="Sano M."/>
        </authorList>
    </citation>
    <scope>NUCLEOTIDE SEQUENCE [LARGE SCALE GENOMIC DNA]</scope>
</reference>
<sequence>MSSEKWTAFWKEHGQVSKSSSMQEQVLRTYNKQAVSETVWSNTLQYITDHLELQRDDVVLDLCCGNGLISQYIAPECSKVVSVDVTPEFVDSLSKLDLPNVETVCANVSQLEFPKGSFSIIIIYAGIQYFSLAEVVSLFKKFAYWLKPGGRLFIGDIPDISKTWNFYNSPEREAFYFESCENNNDVVGTWFDKQWLLKLSEYAGFSHTFAIEQPMEQIYSHFRFDFKATKK</sequence>
<evidence type="ECO:0000313" key="3">
    <source>
        <dbReference type="Proteomes" id="UP000014461"/>
    </source>
</evidence>
<comment type="caution">
    <text evidence="2">The sequence shown here is derived from an EMBL/GenBank/DDBJ whole genome shotgun (WGS) entry which is preliminary data.</text>
</comment>
<keyword evidence="3" id="KW-1185">Reference proteome</keyword>
<dbReference type="Pfam" id="PF13649">
    <property type="entry name" value="Methyltransf_25"/>
    <property type="match status" value="1"/>
</dbReference>
<dbReference type="Gene3D" id="3.40.50.150">
    <property type="entry name" value="Vaccinia Virus protein VP39"/>
    <property type="match status" value="1"/>
</dbReference>
<feature type="domain" description="Methyltransferase" evidence="1">
    <location>
        <begin position="59"/>
        <end position="150"/>
    </location>
</feature>
<gene>
    <name evidence="2" type="ORF">AALB_2762</name>
</gene>
<dbReference type="GO" id="GO:0010420">
    <property type="term" value="F:polyprenyldihydroxybenzoate methyltransferase activity"/>
    <property type="evidence" value="ECO:0007669"/>
    <property type="project" value="TreeGrafter"/>
</dbReference>
<proteinExistence type="predicted"/>
<dbReference type="SUPFAM" id="SSF53335">
    <property type="entry name" value="S-adenosyl-L-methionine-dependent methyltransferases"/>
    <property type="match status" value="1"/>
</dbReference>
<dbReference type="CDD" id="cd02440">
    <property type="entry name" value="AdoMet_MTases"/>
    <property type="match status" value="1"/>
</dbReference>
<name>R9PMR9_AGAAL</name>
<protein>
    <submittedName>
        <fullName evidence="2">Similar to putative cytoplasmic protein family member of ancient origin (55.1 kD) (2F570)</fullName>
    </submittedName>
</protein>
<dbReference type="InterPro" id="IPR041698">
    <property type="entry name" value="Methyltransf_25"/>
</dbReference>
<dbReference type="Proteomes" id="UP000014461">
    <property type="component" value="Unassembled WGS sequence"/>
</dbReference>
<evidence type="ECO:0000313" key="2">
    <source>
        <dbReference type="EMBL" id="GAD02682.1"/>
    </source>
</evidence>